<dbReference type="Pfam" id="PF07883">
    <property type="entry name" value="Cupin_2"/>
    <property type="match status" value="1"/>
</dbReference>
<accession>A0A1I4P1L1</accession>
<keyword evidence="3" id="KW-1185">Reference proteome</keyword>
<dbReference type="EMBL" id="FOTS01000056">
    <property type="protein sequence ID" value="SFM21691.1"/>
    <property type="molecule type" value="Genomic_DNA"/>
</dbReference>
<dbReference type="RefSeq" id="WP_090942736.1">
    <property type="nucleotide sequence ID" value="NZ_FOTS01000056.1"/>
</dbReference>
<dbReference type="AlphaFoldDB" id="A0A1I4P1L1"/>
<evidence type="ECO:0000313" key="3">
    <source>
        <dbReference type="Proteomes" id="UP000199520"/>
    </source>
</evidence>
<name>A0A1I4P1L1_9FIRM</name>
<dbReference type="InterPro" id="IPR013096">
    <property type="entry name" value="Cupin_2"/>
</dbReference>
<dbReference type="STRING" id="1123291.SAMN04490355_105619"/>
<dbReference type="Proteomes" id="UP000199520">
    <property type="component" value="Unassembled WGS sequence"/>
</dbReference>
<dbReference type="InterPro" id="IPR014710">
    <property type="entry name" value="RmlC-like_jellyroll"/>
</dbReference>
<reference evidence="3" key="1">
    <citation type="submission" date="2016-10" db="EMBL/GenBank/DDBJ databases">
        <authorList>
            <person name="Varghese N."/>
            <person name="Submissions S."/>
        </authorList>
    </citation>
    <scope>NUCLEOTIDE SEQUENCE [LARGE SCALE GENOMIC DNA]</scope>
    <source>
        <strain evidence="3">DSM 13327</strain>
    </source>
</reference>
<feature type="domain" description="Cupin type-2" evidence="1">
    <location>
        <begin position="41"/>
        <end position="87"/>
    </location>
</feature>
<dbReference type="Gene3D" id="2.60.120.10">
    <property type="entry name" value="Jelly Rolls"/>
    <property type="match status" value="1"/>
</dbReference>
<organism evidence="2 3">
    <name type="scientific">Pelosinus propionicus DSM 13327</name>
    <dbReference type="NCBI Taxonomy" id="1123291"/>
    <lineage>
        <taxon>Bacteria</taxon>
        <taxon>Bacillati</taxon>
        <taxon>Bacillota</taxon>
        <taxon>Negativicutes</taxon>
        <taxon>Selenomonadales</taxon>
        <taxon>Sporomusaceae</taxon>
        <taxon>Pelosinus</taxon>
    </lineage>
</organism>
<evidence type="ECO:0000259" key="1">
    <source>
        <dbReference type="Pfam" id="PF07883"/>
    </source>
</evidence>
<proteinExistence type="predicted"/>
<sequence length="110" mass="12756">MATFPEPILNLPEADIPLKGIKAYLSQSEKHQIIFMEFNEDVELPEHSHEFQWGIVLEGKIDLTIDGVKKTFVKGDRYFILEGVKHSGKIYAGYADMTYFDQKSRYKIKE</sequence>
<protein>
    <submittedName>
        <fullName evidence="2">Cupin domain-containing protein</fullName>
    </submittedName>
</protein>
<dbReference type="InterPro" id="IPR011051">
    <property type="entry name" value="RmlC_Cupin_sf"/>
</dbReference>
<evidence type="ECO:0000313" key="2">
    <source>
        <dbReference type="EMBL" id="SFM21691.1"/>
    </source>
</evidence>
<gene>
    <name evidence="2" type="ORF">SAMN04490355_105619</name>
</gene>
<dbReference type="OrthoDB" id="9811153at2"/>
<dbReference type="SUPFAM" id="SSF51182">
    <property type="entry name" value="RmlC-like cupins"/>
    <property type="match status" value="1"/>
</dbReference>